<feature type="transmembrane region" description="Helical" evidence="6">
    <location>
        <begin position="66"/>
        <end position="88"/>
    </location>
</feature>
<dbReference type="KEGG" id="pana:BBH88_11885"/>
<name>A0A1C7DHT0_9BACL</name>
<reference evidence="11" key="2">
    <citation type="submission" date="2016-07" db="EMBL/GenBank/DDBJ databases">
        <authorList>
            <person name="See-Too W.S."/>
        </authorList>
    </citation>
    <scope>NUCLEOTIDE SEQUENCE [LARGE SCALE GENOMIC DNA]</scope>
    <source>
        <strain evidence="11">DSM 14505</strain>
    </source>
</reference>
<feature type="transmembrane region" description="Helical" evidence="6">
    <location>
        <begin position="176"/>
        <end position="196"/>
    </location>
</feature>
<comment type="similarity">
    <text evidence="6">Belongs to the TVP38/TMEM64 family.</text>
</comment>
<dbReference type="eggNOG" id="COG0398">
    <property type="taxonomic scope" value="Bacteria"/>
</dbReference>
<keyword evidence="5 6" id="KW-0472">Membrane</keyword>
<dbReference type="GO" id="GO:0005886">
    <property type="term" value="C:plasma membrane"/>
    <property type="evidence" value="ECO:0007669"/>
    <property type="project" value="UniProtKB-SubCell"/>
</dbReference>
<evidence type="ECO:0000313" key="10">
    <source>
        <dbReference type="Proteomes" id="UP000004725"/>
    </source>
</evidence>
<feature type="transmembrane region" description="Helical" evidence="6">
    <location>
        <begin position="35"/>
        <end position="59"/>
    </location>
</feature>
<evidence type="ECO:0000259" key="7">
    <source>
        <dbReference type="Pfam" id="PF09335"/>
    </source>
</evidence>
<evidence type="ECO:0000256" key="4">
    <source>
        <dbReference type="ARBA" id="ARBA00022989"/>
    </source>
</evidence>
<feature type="transmembrane region" description="Helical" evidence="6">
    <location>
        <begin position="147"/>
        <end position="170"/>
    </location>
</feature>
<sequence>MLSAEFLTLPAVTIKIQFIEKEVSYIELLPASMEFLFLLFVNLVVGAVGFIPSVVLTAVNIQSFGLYGGSALTFIGEIVGALLGFYLYRFGFSKANPKWLRHPFWQKFQHQSTKRVFSLVILLRVLPFMPSGFVTAGAALTNISGKLFWIASTIGKIPAVVLELAAVYGVVQFVPVNIQLFLFGIILVVSIALWQLERIKTAKQKKSPQSAD</sequence>
<reference evidence="8" key="3">
    <citation type="submission" date="2016-10" db="EMBL/GenBank/DDBJ databases">
        <authorList>
            <person name="See-Too W.S."/>
        </authorList>
    </citation>
    <scope>NUCLEOTIDE SEQUENCE</scope>
    <source>
        <strain evidence="8">DSM 14505</strain>
    </source>
</reference>
<keyword evidence="11" id="KW-1185">Reference proteome</keyword>
<dbReference type="Proteomes" id="UP000004725">
    <property type="component" value="Unassembled WGS sequence"/>
</dbReference>
<gene>
    <name evidence="9" type="ORF">A1A1_08124</name>
    <name evidence="8" type="ORF">BBH88_11885</name>
</gene>
<proteinExistence type="inferred from homology"/>
<dbReference type="PANTHER" id="PTHR12677:SF55">
    <property type="entry name" value="UNDECAPRENYL PHOSPHATE TRANSPORTER SAOUHSC_00901-RELATED"/>
    <property type="match status" value="1"/>
</dbReference>
<keyword evidence="2 6" id="KW-1003">Cell membrane</keyword>
<evidence type="ECO:0000256" key="5">
    <source>
        <dbReference type="ARBA" id="ARBA00023136"/>
    </source>
</evidence>
<dbReference type="AlphaFoldDB" id="A0A1C7DHT0"/>
<evidence type="ECO:0000256" key="3">
    <source>
        <dbReference type="ARBA" id="ARBA00022692"/>
    </source>
</evidence>
<evidence type="ECO:0000313" key="11">
    <source>
        <dbReference type="Proteomes" id="UP000092661"/>
    </source>
</evidence>
<feature type="transmembrane region" description="Helical" evidence="6">
    <location>
        <begin position="116"/>
        <end position="140"/>
    </location>
</feature>
<accession>A0A1C7DHT0</accession>
<dbReference type="InterPro" id="IPR032816">
    <property type="entry name" value="VTT_dom"/>
</dbReference>
<evidence type="ECO:0000256" key="6">
    <source>
        <dbReference type="RuleBase" id="RU366058"/>
    </source>
</evidence>
<evidence type="ECO:0000256" key="2">
    <source>
        <dbReference type="ARBA" id="ARBA00022475"/>
    </source>
</evidence>
<evidence type="ECO:0000313" key="8">
    <source>
        <dbReference type="EMBL" id="ANU10958.1"/>
    </source>
</evidence>
<dbReference type="PANTHER" id="PTHR12677">
    <property type="entry name" value="GOLGI APPARATUS MEMBRANE PROTEIN TVP38-RELATED"/>
    <property type="match status" value="1"/>
</dbReference>
<dbReference type="EMBL" id="CP016534">
    <property type="protein sequence ID" value="ANU10958.1"/>
    <property type="molecule type" value="Genomic_DNA"/>
</dbReference>
<organism evidence="9 10">
    <name type="scientific">Planococcus antarcticus DSM 14505</name>
    <dbReference type="NCBI Taxonomy" id="1185653"/>
    <lineage>
        <taxon>Bacteria</taxon>
        <taxon>Bacillati</taxon>
        <taxon>Bacillota</taxon>
        <taxon>Bacilli</taxon>
        <taxon>Bacillales</taxon>
        <taxon>Caryophanaceae</taxon>
        <taxon>Planococcus</taxon>
    </lineage>
</organism>
<feature type="domain" description="VTT" evidence="7">
    <location>
        <begin position="51"/>
        <end position="167"/>
    </location>
</feature>
<dbReference type="EMBL" id="AJYB01000023">
    <property type="protein sequence ID" value="EIM07123.1"/>
    <property type="molecule type" value="Genomic_DNA"/>
</dbReference>
<keyword evidence="4 6" id="KW-1133">Transmembrane helix</keyword>
<dbReference type="Pfam" id="PF09335">
    <property type="entry name" value="VTT_dom"/>
    <property type="match status" value="1"/>
</dbReference>
<evidence type="ECO:0000313" key="9">
    <source>
        <dbReference type="EMBL" id="EIM07123.1"/>
    </source>
</evidence>
<evidence type="ECO:0000256" key="1">
    <source>
        <dbReference type="ARBA" id="ARBA00004651"/>
    </source>
</evidence>
<keyword evidence="3 6" id="KW-0812">Transmembrane</keyword>
<reference evidence="9 10" key="1">
    <citation type="journal article" date="2012" name="J. Bacteriol.">
        <title>Genome Sequence of the Antarctic Psychrophile Bacterium Planococcus antarcticus DSM 14505.</title>
        <authorList>
            <person name="Margolles A."/>
            <person name="Gueimonde M."/>
            <person name="Sanchez B."/>
        </authorList>
    </citation>
    <scope>NUCLEOTIDE SEQUENCE [LARGE SCALE GENOMIC DNA]</scope>
    <source>
        <strain evidence="9 10">DSM 14505</strain>
    </source>
</reference>
<dbReference type="InterPro" id="IPR015414">
    <property type="entry name" value="TMEM64"/>
</dbReference>
<protein>
    <recommendedName>
        <fullName evidence="6">TVP38/TMEM64 family membrane protein</fullName>
    </recommendedName>
</protein>
<dbReference type="Proteomes" id="UP000092661">
    <property type="component" value="Chromosome"/>
</dbReference>
<comment type="subcellular location">
    <subcellularLocation>
        <location evidence="1 6">Cell membrane</location>
        <topology evidence="1 6">Multi-pass membrane protein</topology>
    </subcellularLocation>
</comment>